<keyword evidence="2" id="KW-0793">Thylakoid</keyword>
<keyword evidence="3" id="KW-0472">Membrane</keyword>
<dbReference type="PROSITE" id="PS51257">
    <property type="entry name" value="PROKAR_LIPOPROTEIN"/>
    <property type="match status" value="1"/>
</dbReference>
<evidence type="ECO:0000256" key="2">
    <source>
        <dbReference type="ARBA" id="ARBA00023078"/>
    </source>
</evidence>
<reference evidence="5 6" key="1">
    <citation type="submission" date="2024-01" db="EMBL/GenBank/DDBJ databases">
        <title>Genomic insights into the taxonomy and metabolism of the cyanobacterium Pannus brasiliensis CCIBt3594.</title>
        <authorList>
            <person name="Machado M."/>
            <person name="Botero N.B."/>
            <person name="Andreote A.P.D."/>
            <person name="Feitosa A.M.T."/>
            <person name="Popin R."/>
            <person name="Sivonen K."/>
            <person name="Fiore M.F."/>
        </authorList>
    </citation>
    <scope>NUCLEOTIDE SEQUENCE [LARGE SCALE GENOMIC DNA]</scope>
    <source>
        <strain evidence="5 6">CCIBt3594</strain>
    </source>
</reference>
<gene>
    <name evidence="5" type="primary">psbQ</name>
    <name evidence="5" type="ORF">V0288_08910</name>
</gene>
<keyword evidence="4" id="KW-0732">Signal</keyword>
<comment type="caution">
    <text evidence="5">The sequence shown here is derived from an EMBL/GenBank/DDBJ whole genome shotgun (WGS) entry which is preliminary data.</text>
</comment>
<sequence length="146" mass="16359">MPRLRSILSVILVLVTTLLVSCGSPQATIPTTYSAQKIEQLQVYVQPIQEFRDKMSVLEDLIASKNWVDTRTYIHGPLGQLRQSMTGLSRSLLPKDQPQAEQLAKNLFVHFERIDAAAKEKESSLAAAQFNEALKDFDAYLNLIPS</sequence>
<dbReference type="Proteomes" id="UP001328733">
    <property type="component" value="Unassembled WGS sequence"/>
</dbReference>
<dbReference type="RefSeq" id="WP_332864718.1">
    <property type="nucleotide sequence ID" value="NZ_JBAFSM010000013.1"/>
</dbReference>
<dbReference type="GO" id="GO:0005509">
    <property type="term" value="F:calcium ion binding"/>
    <property type="evidence" value="ECO:0007669"/>
    <property type="project" value="InterPro"/>
</dbReference>
<dbReference type="InterPro" id="IPR008797">
    <property type="entry name" value="PSII_PsbQ"/>
</dbReference>
<protein>
    <submittedName>
        <fullName evidence="5">Photosystem II protein PsbQ</fullName>
    </submittedName>
</protein>
<feature type="chain" id="PRO_5043667722" evidence="4">
    <location>
        <begin position="28"/>
        <end position="146"/>
    </location>
</feature>
<name>A0AAW9QTW9_9CHRO</name>
<evidence type="ECO:0000313" key="5">
    <source>
        <dbReference type="EMBL" id="MEG3437236.1"/>
    </source>
</evidence>
<dbReference type="AlphaFoldDB" id="A0AAW9QTW9"/>
<dbReference type="GO" id="GO:0015979">
    <property type="term" value="P:photosynthesis"/>
    <property type="evidence" value="ECO:0007669"/>
    <property type="project" value="InterPro"/>
</dbReference>
<evidence type="ECO:0000256" key="4">
    <source>
        <dbReference type="SAM" id="SignalP"/>
    </source>
</evidence>
<dbReference type="NCBIfam" id="TIGR03042">
    <property type="entry name" value="PS_II_psbQ_bact"/>
    <property type="match status" value="1"/>
</dbReference>
<proteinExistence type="predicted"/>
<dbReference type="SUPFAM" id="SSF101112">
    <property type="entry name" value="Oxygen-evolving enhancer protein 3"/>
    <property type="match status" value="1"/>
</dbReference>
<dbReference type="InterPro" id="IPR023222">
    <property type="entry name" value="PsbQ-like_dom_sf"/>
</dbReference>
<dbReference type="GO" id="GO:0019898">
    <property type="term" value="C:extrinsic component of membrane"/>
    <property type="evidence" value="ECO:0007669"/>
    <property type="project" value="InterPro"/>
</dbReference>
<keyword evidence="6" id="KW-1185">Reference proteome</keyword>
<dbReference type="Pfam" id="PF05757">
    <property type="entry name" value="PsbQ"/>
    <property type="match status" value="1"/>
</dbReference>
<organism evidence="5 6">
    <name type="scientific">Pannus brasiliensis CCIBt3594</name>
    <dbReference type="NCBI Taxonomy" id="1427578"/>
    <lineage>
        <taxon>Bacteria</taxon>
        <taxon>Bacillati</taxon>
        <taxon>Cyanobacteriota</taxon>
        <taxon>Cyanophyceae</taxon>
        <taxon>Oscillatoriophycideae</taxon>
        <taxon>Chroococcales</taxon>
        <taxon>Microcystaceae</taxon>
        <taxon>Pannus</taxon>
    </lineage>
</organism>
<evidence type="ECO:0000313" key="6">
    <source>
        <dbReference type="Proteomes" id="UP001328733"/>
    </source>
</evidence>
<feature type="signal peptide" evidence="4">
    <location>
        <begin position="1"/>
        <end position="27"/>
    </location>
</feature>
<evidence type="ECO:0000256" key="1">
    <source>
        <dbReference type="ARBA" id="ARBA00004370"/>
    </source>
</evidence>
<dbReference type="EMBL" id="JBAFSM010000013">
    <property type="protein sequence ID" value="MEG3437236.1"/>
    <property type="molecule type" value="Genomic_DNA"/>
</dbReference>
<comment type="subcellular location">
    <subcellularLocation>
        <location evidence="1">Membrane</location>
    </subcellularLocation>
</comment>
<dbReference type="InterPro" id="IPR017487">
    <property type="entry name" value="PSII_PsbQ_cyanobac"/>
</dbReference>
<accession>A0AAW9QTW9</accession>
<evidence type="ECO:0000256" key="3">
    <source>
        <dbReference type="ARBA" id="ARBA00023136"/>
    </source>
</evidence>
<dbReference type="GO" id="GO:0009654">
    <property type="term" value="C:photosystem II oxygen evolving complex"/>
    <property type="evidence" value="ECO:0007669"/>
    <property type="project" value="InterPro"/>
</dbReference>
<dbReference type="Gene3D" id="1.20.120.290">
    <property type="entry name" value="Oxygen-evolving enhancer protein 3 (PsbQ), four-helix up-down bundle"/>
    <property type="match status" value="1"/>
</dbReference>